<name>A0A6M3LYU6_9ZZZZ</name>
<reference evidence="1" key="1">
    <citation type="submission" date="2020-03" db="EMBL/GenBank/DDBJ databases">
        <title>The deep terrestrial virosphere.</title>
        <authorList>
            <person name="Holmfeldt K."/>
            <person name="Nilsson E."/>
            <person name="Simone D."/>
            <person name="Lopez-Fernandez M."/>
            <person name="Wu X."/>
            <person name="de Brujin I."/>
            <person name="Lundin D."/>
            <person name="Andersson A."/>
            <person name="Bertilsson S."/>
            <person name="Dopson M."/>
        </authorList>
    </citation>
    <scope>NUCLEOTIDE SEQUENCE</scope>
    <source>
        <strain evidence="1">MM415B05679</strain>
    </source>
</reference>
<dbReference type="AlphaFoldDB" id="A0A6M3LYU6"/>
<evidence type="ECO:0000313" key="1">
    <source>
        <dbReference type="EMBL" id="QJA98091.1"/>
    </source>
</evidence>
<gene>
    <name evidence="1" type="ORF">MM415B05679_0002</name>
</gene>
<organism evidence="1">
    <name type="scientific">viral metagenome</name>
    <dbReference type="NCBI Taxonomy" id="1070528"/>
    <lineage>
        <taxon>unclassified sequences</taxon>
        <taxon>metagenomes</taxon>
        <taxon>organismal metagenomes</taxon>
    </lineage>
</organism>
<dbReference type="EMBL" id="MT143552">
    <property type="protein sequence ID" value="QJA98091.1"/>
    <property type="molecule type" value="Genomic_DNA"/>
</dbReference>
<protein>
    <submittedName>
        <fullName evidence="1">Uncharacterized protein</fullName>
    </submittedName>
</protein>
<accession>A0A6M3LYU6</accession>
<proteinExistence type="predicted"/>
<sequence length="192" mass="21804">MNTVSIKNVRTRKEHKCWGCGRKFPAGSVLERNTQTEGVRIFSTYWCDDCQEYISAHSPYYMDDGIEFGGLLNDDEYMIKLAGQEGPTIVCLCGSTRFSESFQEVNLQETLKGNIVLSIGCNMRSDTEIFGYMTQAEQDSVKAKLDELHLRKIDLADEILVLNVGGYIGESTRNEIEYAKLIGRTIRYLEEL</sequence>